<reference evidence="1" key="1">
    <citation type="submission" date="2024-11" db="EMBL/GenBank/DDBJ databases">
        <title>Description of Massilia orientalis sp. nov., isolated from rhizosphere soil of Ageratina adenophora.</title>
        <authorList>
            <person name="Wang Y."/>
        </authorList>
    </citation>
    <scope>NUCLEOTIDE SEQUENCE</scope>
    <source>
        <strain evidence="1">YIM B02787</strain>
    </source>
</reference>
<sequence>MNELMVDHEHEDDDPNIDDEDGRDALVETILKLAVKVRSRHDVRLFLGDGTEPLDHPASLRGHPLWLLAEFLCVLIVLDEAQSVGTREVYRLSGRVPLAVPFVRDTQRRFLWIQHSMRGRQSGFLWRPDLVITEDGQPPSAENVLEIVECKHRRKLDSATIRSEFAKGFDLEAPAYLIWSYFEVSQRVRDGADGLGLRLRTIGLAGPERARLRNPDELASRIATAMRETREATPLAAALVRGASTAADKADRERRQR</sequence>
<accession>A0ACC7MFR9</accession>
<organism evidence="1 2">
    <name type="scientific">Massilia orientalis</name>
    <dbReference type="NCBI Taxonomy" id="3050128"/>
    <lineage>
        <taxon>Bacteria</taxon>
        <taxon>Pseudomonadati</taxon>
        <taxon>Pseudomonadota</taxon>
        <taxon>Betaproteobacteria</taxon>
        <taxon>Burkholderiales</taxon>
        <taxon>Oxalobacteraceae</taxon>
        <taxon>Telluria group</taxon>
        <taxon>Massilia</taxon>
    </lineage>
</organism>
<gene>
    <name evidence="1" type="ORF">QPK29_020730</name>
</gene>
<evidence type="ECO:0000313" key="1">
    <source>
        <dbReference type="EMBL" id="MFJ1470144.1"/>
    </source>
</evidence>
<keyword evidence="2" id="KW-1185">Reference proteome</keyword>
<comment type="caution">
    <text evidence="1">The sequence shown here is derived from an EMBL/GenBank/DDBJ whole genome shotgun (WGS) entry which is preliminary data.</text>
</comment>
<dbReference type="EMBL" id="JASNRB020000013">
    <property type="protein sequence ID" value="MFJ1470144.1"/>
    <property type="molecule type" value="Genomic_DNA"/>
</dbReference>
<evidence type="ECO:0000313" key="2">
    <source>
        <dbReference type="Proteomes" id="UP001168096"/>
    </source>
</evidence>
<protein>
    <submittedName>
        <fullName evidence="1">Uncharacterized protein</fullName>
    </submittedName>
</protein>
<name>A0ACC7MFR9_9BURK</name>
<proteinExistence type="predicted"/>
<dbReference type="Proteomes" id="UP001168096">
    <property type="component" value="Unassembled WGS sequence"/>
</dbReference>